<evidence type="ECO:0000256" key="4">
    <source>
        <dbReference type="ARBA" id="ARBA00024346"/>
    </source>
</evidence>
<proteinExistence type="inferred from homology"/>
<reference evidence="8" key="1">
    <citation type="journal article" date="2020" name="J. ISSAAS">
        <title>Lactobacilli and other gastrointestinal microbiota of Peromyscus leucopus, reservoir host for agents of Lyme disease and other zoonoses in North America.</title>
        <authorList>
            <person name="Milovic A."/>
            <person name="Bassam K."/>
            <person name="Shao H."/>
            <person name="Chatzistamou I."/>
            <person name="Tufts D.M."/>
            <person name="Diuk-Wasser M."/>
            <person name="Barbour A.G."/>
        </authorList>
    </citation>
    <scope>NUCLEOTIDE SEQUENCE</scope>
    <source>
        <strain evidence="8">LL50</strain>
    </source>
</reference>
<name>A0A650ENX3_9SPIO</name>
<sequence>MPKIFDITILCKVVDNFGDIGFVYRLSKNLRKINPHYKIRLVVNDLCAFQKIAPEIKLNLAHQNFRGMKIFDSNAREICKAEFSENPPRMILECFQCGRPEWLDEILFSENSAQSQEKICDKKIGGNFACDKDKSNDEKKFQIVNIDYLTAEDYAEEFHCLKSATRSAFVKKVNFMPGFTAKTGGLILDEPFLGNFRTDFGKKSNAKNCENLACDKKISQIPDALSQPSRLLSQKILIFSYRKNFSPIIRAFSKICDKNLSQIEIFLSQGVGKERFLEIYRKFCDFREFNLSQIRLNELEFLSQEDWDEMLLQMDVLFVRGEDSLARACLCGKPFIWNAYPQETPQDKNYHLVKVRALLEKMRPHFLENEFAIIEKFWILYNRDACDISDEANLENACFEFLSQAQNFKSGFEKFSQSLFALGNFSEKLDAFIQRL</sequence>
<comment type="similarity">
    <text evidence="4">Belongs to the glycosyltransferase 104 family.</text>
</comment>
<accession>A0A650ENX3</accession>
<protein>
    <recommendedName>
        <fullName evidence="5">Protein-arginine rhamnosyltransferase</fullName>
    </recommendedName>
    <alternativeName>
        <fullName evidence="6">EF-P arginine rhamnosyltransferase</fullName>
    </alternativeName>
</protein>
<dbReference type="EMBL" id="MN577574">
    <property type="protein sequence ID" value="QGT51509.1"/>
    <property type="molecule type" value="Genomic_DNA"/>
</dbReference>
<evidence type="ECO:0000313" key="8">
    <source>
        <dbReference type="EMBL" id="QGT51509.1"/>
    </source>
</evidence>
<evidence type="ECO:0000256" key="3">
    <source>
        <dbReference type="ARBA" id="ARBA00024303"/>
    </source>
</evidence>
<evidence type="ECO:0000256" key="2">
    <source>
        <dbReference type="ARBA" id="ARBA00022679"/>
    </source>
</evidence>
<evidence type="ECO:0000256" key="6">
    <source>
        <dbReference type="ARBA" id="ARBA00030025"/>
    </source>
</evidence>
<keyword evidence="1" id="KW-0328">Glycosyltransferase</keyword>
<keyword evidence="2" id="KW-0808">Transferase</keyword>
<comment type="catalytic activity">
    <reaction evidence="7">
        <text>dTDP-beta-L-rhamnose + L-arginyl-[protein] = N(omega)-(alpha-L-rhamnosyl)-L-arginyl-[protein] + dTDP + H(+)</text>
        <dbReference type="Rhea" id="RHEA:66692"/>
        <dbReference type="Rhea" id="RHEA-COMP:10532"/>
        <dbReference type="Rhea" id="RHEA-COMP:17096"/>
        <dbReference type="ChEBI" id="CHEBI:15378"/>
        <dbReference type="ChEBI" id="CHEBI:29965"/>
        <dbReference type="ChEBI" id="CHEBI:57510"/>
        <dbReference type="ChEBI" id="CHEBI:58369"/>
        <dbReference type="ChEBI" id="CHEBI:167445"/>
    </reaction>
    <physiologicalReaction direction="left-to-right" evidence="7">
        <dbReference type="Rhea" id="RHEA:66693"/>
    </physiologicalReaction>
</comment>
<dbReference type="Pfam" id="PF10093">
    <property type="entry name" value="EarP"/>
    <property type="match status" value="1"/>
</dbReference>
<evidence type="ECO:0000256" key="1">
    <source>
        <dbReference type="ARBA" id="ARBA00022676"/>
    </source>
</evidence>
<organism evidence="8">
    <name type="scientific">uncultured Spirochaetaceae bacterium</name>
    <dbReference type="NCBI Taxonomy" id="201186"/>
    <lineage>
        <taxon>Bacteria</taxon>
        <taxon>Pseudomonadati</taxon>
        <taxon>Spirochaetota</taxon>
        <taxon>Spirochaetia</taxon>
        <taxon>Spirochaetales</taxon>
        <taxon>Spirochaetaceae</taxon>
        <taxon>environmental samples</taxon>
    </lineage>
</organism>
<evidence type="ECO:0000256" key="7">
    <source>
        <dbReference type="ARBA" id="ARBA00048472"/>
    </source>
</evidence>
<gene>
    <name evidence="8" type="ORF">Unknown280_2010</name>
</gene>
<evidence type="ECO:0000256" key="5">
    <source>
        <dbReference type="ARBA" id="ARBA00024416"/>
    </source>
</evidence>
<dbReference type="GO" id="GO:0106361">
    <property type="term" value="F:protein-arginine rhamnosyltransferase activity"/>
    <property type="evidence" value="ECO:0007669"/>
    <property type="project" value="InterPro"/>
</dbReference>
<dbReference type="InterPro" id="IPR016633">
    <property type="entry name" value="EarP"/>
</dbReference>
<comment type="function">
    <text evidence="3">Protein-arginine rhamnosyltransferase that catalyzes the transfer of a single rhamnose to elongation factor P (EF-P) on 'Lys-32', a modification required for EF-P-dependent rescue of polyproline stalled ribosomes.</text>
</comment>
<dbReference type="AlphaFoldDB" id="A0A650ENX3"/>